<proteinExistence type="predicted"/>
<keyword evidence="2" id="KW-0812">Transmembrane</keyword>
<sequence>MIDPISISLAFSAAQSAISGIKQAIAMGKDVNSIIGQVGQFFESADQVHLASIQAKHSSIGKSDAQLGRQALEFAMHSNQLREDERALKDMIYWQLGKPQIWEEMVKERARLLKEKREGEEALAKAKQAHKEKMAKYFMLSLYVLSGGLVIGAFIMLGVQFYSMAEEQKAFEAAQAKAQRIRREQQWAREQEQKKQTDAALGIKN</sequence>
<keyword evidence="2" id="KW-0472">Membrane</keyword>
<accession>A0A6J5SZZ7</accession>
<evidence type="ECO:0000256" key="2">
    <source>
        <dbReference type="SAM" id="Phobius"/>
    </source>
</evidence>
<name>A0A6J5SZZ7_9CAUD</name>
<evidence type="ECO:0000256" key="1">
    <source>
        <dbReference type="SAM" id="MobiDB-lite"/>
    </source>
</evidence>
<keyword evidence="2" id="KW-1133">Transmembrane helix</keyword>
<organism evidence="3">
    <name type="scientific">uncultured Caudovirales phage</name>
    <dbReference type="NCBI Taxonomy" id="2100421"/>
    <lineage>
        <taxon>Viruses</taxon>
        <taxon>Duplodnaviria</taxon>
        <taxon>Heunggongvirae</taxon>
        <taxon>Uroviricota</taxon>
        <taxon>Caudoviricetes</taxon>
        <taxon>Peduoviridae</taxon>
        <taxon>Maltschvirus</taxon>
        <taxon>Maltschvirus maltsch</taxon>
    </lineage>
</organism>
<gene>
    <name evidence="3" type="ORF">UFOVP1636_116</name>
</gene>
<feature type="compositionally biased region" description="Basic and acidic residues" evidence="1">
    <location>
        <begin position="185"/>
        <end position="197"/>
    </location>
</feature>
<protein>
    <submittedName>
        <fullName evidence="3">Uncharacterized protein</fullName>
    </submittedName>
</protein>
<feature type="transmembrane region" description="Helical" evidence="2">
    <location>
        <begin position="137"/>
        <end position="162"/>
    </location>
</feature>
<evidence type="ECO:0000313" key="3">
    <source>
        <dbReference type="EMBL" id="CAB4221048.1"/>
    </source>
</evidence>
<dbReference type="EMBL" id="LR797503">
    <property type="protein sequence ID" value="CAB4221048.1"/>
    <property type="molecule type" value="Genomic_DNA"/>
</dbReference>
<reference evidence="3" key="1">
    <citation type="submission" date="2020-05" db="EMBL/GenBank/DDBJ databases">
        <authorList>
            <person name="Chiriac C."/>
            <person name="Salcher M."/>
            <person name="Ghai R."/>
            <person name="Kavagutti S V."/>
        </authorList>
    </citation>
    <scope>NUCLEOTIDE SEQUENCE</scope>
</reference>
<feature type="region of interest" description="Disordered" evidence="1">
    <location>
        <begin position="185"/>
        <end position="205"/>
    </location>
</feature>